<dbReference type="EMBL" id="CP007035">
    <property type="protein sequence ID" value="AHF17622.1"/>
    <property type="molecule type" value="Genomic_DNA"/>
</dbReference>
<proteinExistence type="predicted"/>
<reference evidence="2 3" key="1">
    <citation type="submission" date="2013-12" db="EMBL/GenBank/DDBJ databases">
        <authorList>
            <consortium name="DOE Joint Genome Institute"/>
            <person name="Eisen J."/>
            <person name="Huntemann M."/>
            <person name="Han J."/>
            <person name="Chen A."/>
            <person name="Kyrpides N."/>
            <person name="Mavromatis K."/>
            <person name="Markowitz V."/>
            <person name="Palaniappan K."/>
            <person name="Ivanova N."/>
            <person name="Schaumberg A."/>
            <person name="Pati A."/>
            <person name="Liolios K."/>
            <person name="Nordberg H.P."/>
            <person name="Cantor M.N."/>
            <person name="Hua S.X."/>
            <person name="Woyke T."/>
        </authorList>
    </citation>
    <scope>NUCLEOTIDE SEQUENCE [LARGE SCALE GENOMIC DNA]</scope>
    <source>
        <strain evidence="3">DSM 19437</strain>
    </source>
</reference>
<dbReference type="AlphaFoldDB" id="W0F3M1"/>
<dbReference type="Proteomes" id="UP000003586">
    <property type="component" value="Chromosome"/>
</dbReference>
<dbReference type="HOGENOM" id="CLU_1873239_0_0_10"/>
<feature type="chain" id="PRO_5004788305" evidence="1">
    <location>
        <begin position="32"/>
        <end position="136"/>
    </location>
</feature>
<accession>W0F3M1</accession>
<organism evidence="2 3">
    <name type="scientific">Niabella soli DSM 19437</name>
    <dbReference type="NCBI Taxonomy" id="929713"/>
    <lineage>
        <taxon>Bacteria</taxon>
        <taxon>Pseudomonadati</taxon>
        <taxon>Bacteroidota</taxon>
        <taxon>Chitinophagia</taxon>
        <taxon>Chitinophagales</taxon>
        <taxon>Chitinophagaceae</taxon>
        <taxon>Niabella</taxon>
    </lineage>
</organism>
<evidence type="ECO:0000313" key="2">
    <source>
        <dbReference type="EMBL" id="AHF17622.1"/>
    </source>
</evidence>
<evidence type="ECO:0000313" key="3">
    <source>
        <dbReference type="Proteomes" id="UP000003586"/>
    </source>
</evidence>
<dbReference type="KEGG" id="nso:NIASO_11305"/>
<gene>
    <name evidence="2" type="ORF">NIASO_11305</name>
</gene>
<dbReference type="RefSeq" id="WP_025298870.1">
    <property type="nucleotide sequence ID" value="NZ_CP007035.1"/>
</dbReference>
<sequence>MIMKKNVIKTSVLSIALAAILATSVATTVKADDNVGNPVELKYISSKTQLPVYQLRLNNLTKGSYAIAIKDESGVVLYNETVAGTKVVRNYQFDSVLPEGAKLTFEVNDLTNNTSKVYNVSKTATVVEDVVVNEVK</sequence>
<keyword evidence="1" id="KW-0732">Signal</keyword>
<name>W0F3M1_9BACT</name>
<protein>
    <submittedName>
        <fullName evidence="2">Uncharacterized protein</fullName>
    </submittedName>
</protein>
<evidence type="ECO:0000256" key="1">
    <source>
        <dbReference type="SAM" id="SignalP"/>
    </source>
</evidence>
<keyword evidence="3" id="KW-1185">Reference proteome</keyword>
<feature type="signal peptide" evidence="1">
    <location>
        <begin position="1"/>
        <end position="31"/>
    </location>
</feature>